<dbReference type="PANTHER" id="PTHR43837">
    <property type="entry name" value="RIBOSOMAL PROTEIN S12 METHYLTHIOTRANSFERASE RIMO"/>
    <property type="match status" value="1"/>
</dbReference>
<dbReference type="InterPro" id="IPR013848">
    <property type="entry name" value="Methylthiotransferase_N"/>
</dbReference>
<dbReference type="Gene3D" id="2.40.50.140">
    <property type="entry name" value="Nucleic acid-binding proteins"/>
    <property type="match status" value="1"/>
</dbReference>
<organism evidence="12 13">
    <name type="scientific">Thiorhodovibrio winogradskyi</name>
    <dbReference type="NCBI Taxonomy" id="77007"/>
    <lineage>
        <taxon>Bacteria</taxon>
        <taxon>Pseudomonadati</taxon>
        <taxon>Pseudomonadota</taxon>
        <taxon>Gammaproteobacteria</taxon>
        <taxon>Chromatiales</taxon>
        <taxon>Chromatiaceae</taxon>
        <taxon>Thiorhodovibrio</taxon>
    </lineage>
</organism>
<dbReference type="InterPro" id="IPR005840">
    <property type="entry name" value="Ribosomal_uS12_MeSTrfase_RimO"/>
</dbReference>
<dbReference type="CDD" id="cd01335">
    <property type="entry name" value="Radical_SAM"/>
    <property type="match status" value="1"/>
</dbReference>
<evidence type="ECO:0000259" key="9">
    <source>
        <dbReference type="PROSITE" id="PS50926"/>
    </source>
</evidence>
<dbReference type="PROSITE" id="PS50926">
    <property type="entry name" value="TRAM"/>
    <property type="match status" value="1"/>
</dbReference>
<dbReference type="InterPro" id="IPR012340">
    <property type="entry name" value="NA-bd_OB-fold"/>
</dbReference>
<dbReference type="InterPro" id="IPR006638">
    <property type="entry name" value="Elp3/MiaA/NifB-like_rSAM"/>
</dbReference>
<keyword evidence="6 8" id="KW-0408">Iron</keyword>
<dbReference type="EC" id="2.8.4.4" evidence="8"/>
<dbReference type="SFLD" id="SFLDG01061">
    <property type="entry name" value="methylthiotransferase"/>
    <property type="match status" value="1"/>
</dbReference>
<dbReference type="PROSITE" id="PS51449">
    <property type="entry name" value="MTTASE_N"/>
    <property type="match status" value="1"/>
</dbReference>
<dbReference type="Gene3D" id="3.80.30.20">
    <property type="entry name" value="tm_1862 like domain"/>
    <property type="match status" value="1"/>
</dbReference>
<feature type="domain" description="Radical SAM core" evidence="11">
    <location>
        <begin position="133"/>
        <end position="370"/>
    </location>
</feature>
<comment type="catalytic activity">
    <reaction evidence="8">
        <text>L-aspartate(89)-[ribosomal protein uS12]-hydrogen + (sulfur carrier)-SH + AH2 + 2 S-adenosyl-L-methionine = 3-methylsulfanyl-L-aspartate(89)-[ribosomal protein uS12]-hydrogen + (sulfur carrier)-H + 5'-deoxyadenosine + L-methionine + A + S-adenosyl-L-homocysteine + 2 H(+)</text>
        <dbReference type="Rhea" id="RHEA:37087"/>
        <dbReference type="Rhea" id="RHEA-COMP:10460"/>
        <dbReference type="Rhea" id="RHEA-COMP:10461"/>
        <dbReference type="Rhea" id="RHEA-COMP:14737"/>
        <dbReference type="Rhea" id="RHEA-COMP:14739"/>
        <dbReference type="ChEBI" id="CHEBI:13193"/>
        <dbReference type="ChEBI" id="CHEBI:15378"/>
        <dbReference type="ChEBI" id="CHEBI:17319"/>
        <dbReference type="ChEBI" id="CHEBI:17499"/>
        <dbReference type="ChEBI" id="CHEBI:29917"/>
        <dbReference type="ChEBI" id="CHEBI:29961"/>
        <dbReference type="ChEBI" id="CHEBI:57844"/>
        <dbReference type="ChEBI" id="CHEBI:57856"/>
        <dbReference type="ChEBI" id="CHEBI:59789"/>
        <dbReference type="ChEBI" id="CHEBI:64428"/>
        <dbReference type="ChEBI" id="CHEBI:73599"/>
        <dbReference type="EC" id="2.8.4.4"/>
    </reaction>
</comment>
<dbReference type="Pfam" id="PF04055">
    <property type="entry name" value="Radical_SAM"/>
    <property type="match status" value="1"/>
</dbReference>
<dbReference type="Gene3D" id="3.40.50.12160">
    <property type="entry name" value="Methylthiotransferase, N-terminal domain"/>
    <property type="match status" value="1"/>
</dbReference>
<protein>
    <recommendedName>
        <fullName evidence="8">Ribosomal protein uS12 methylthiotransferase RimO</fullName>
        <shortName evidence="8">uS12 MTTase</shortName>
        <shortName evidence="8">uS12 methylthiotransferase</shortName>
        <ecNumber evidence="8">2.8.4.4</ecNumber>
    </recommendedName>
    <alternativeName>
        <fullName evidence="8">Ribosomal protein uS12 (aspartate-C(3))-methylthiotransferase</fullName>
    </alternativeName>
    <alternativeName>
        <fullName evidence="8">Ribosome maturation factor RimO</fullName>
    </alternativeName>
</protein>
<dbReference type="SUPFAM" id="SSF102114">
    <property type="entry name" value="Radical SAM enzymes"/>
    <property type="match status" value="1"/>
</dbReference>
<dbReference type="GO" id="GO:0016740">
    <property type="term" value="F:transferase activity"/>
    <property type="evidence" value="ECO:0007669"/>
    <property type="project" value="UniProtKB-KW"/>
</dbReference>
<feature type="binding site" evidence="8">
    <location>
        <position position="15"/>
    </location>
    <ligand>
        <name>[4Fe-4S] cluster</name>
        <dbReference type="ChEBI" id="CHEBI:49883"/>
        <label>1</label>
    </ligand>
</feature>
<dbReference type="InterPro" id="IPR005839">
    <property type="entry name" value="Methylthiotransferase"/>
</dbReference>
<dbReference type="InterPro" id="IPR038135">
    <property type="entry name" value="Methylthiotransferase_N_sf"/>
</dbReference>
<dbReference type="InterPro" id="IPR058240">
    <property type="entry name" value="rSAM_sf"/>
</dbReference>
<keyword evidence="1 8" id="KW-0004">4Fe-4S</keyword>
<keyword evidence="13" id="KW-1185">Reference proteome</keyword>
<evidence type="ECO:0000256" key="4">
    <source>
        <dbReference type="ARBA" id="ARBA00022691"/>
    </source>
</evidence>
<dbReference type="NCBIfam" id="TIGR01125">
    <property type="entry name" value="30S ribosomal protein S12 methylthiotransferase RimO"/>
    <property type="match status" value="1"/>
</dbReference>
<keyword evidence="12" id="KW-0687">Ribonucleoprotein</keyword>
<keyword evidence="12" id="KW-0689">Ribosomal protein</keyword>
<dbReference type="Proteomes" id="UP001432180">
    <property type="component" value="Chromosome"/>
</dbReference>
<dbReference type="Pfam" id="PF18693">
    <property type="entry name" value="TRAM_2"/>
    <property type="match status" value="1"/>
</dbReference>
<gene>
    <name evidence="8 12" type="primary">rimO</name>
    <name evidence="12" type="ORF">Thiowin_04412</name>
</gene>
<dbReference type="InterPro" id="IPR023404">
    <property type="entry name" value="rSAM_horseshoe"/>
</dbReference>
<keyword evidence="4 8" id="KW-0949">S-adenosyl-L-methionine</keyword>
<evidence type="ECO:0000256" key="6">
    <source>
        <dbReference type="ARBA" id="ARBA00023004"/>
    </source>
</evidence>
<dbReference type="SFLD" id="SFLDS00029">
    <property type="entry name" value="Radical_SAM"/>
    <property type="match status" value="1"/>
</dbReference>
<dbReference type="EMBL" id="CP121472">
    <property type="protein sequence ID" value="WPL19295.1"/>
    <property type="molecule type" value="Genomic_DNA"/>
</dbReference>
<evidence type="ECO:0000313" key="13">
    <source>
        <dbReference type="Proteomes" id="UP001432180"/>
    </source>
</evidence>
<evidence type="ECO:0000313" key="12">
    <source>
        <dbReference type="EMBL" id="WPL19295.1"/>
    </source>
</evidence>
<dbReference type="SFLD" id="SFLDG01082">
    <property type="entry name" value="B12-binding_domain_containing"/>
    <property type="match status" value="1"/>
</dbReference>
<keyword evidence="3 8" id="KW-0808">Transferase</keyword>
<evidence type="ECO:0000256" key="2">
    <source>
        <dbReference type="ARBA" id="ARBA00022490"/>
    </source>
</evidence>
<dbReference type="PROSITE" id="PS01278">
    <property type="entry name" value="MTTASE_RADICAL"/>
    <property type="match status" value="1"/>
</dbReference>
<feature type="domain" description="TRAM" evidence="9">
    <location>
        <begin position="373"/>
        <end position="439"/>
    </location>
</feature>
<name>A0ABZ0SE43_9GAMM</name>
<dbReference type="InterPro" id="IPR007197">
    <property type="entry name" value="rSAM"/>
</dbReference>
<dbReference type="SFLD" id="SFLDF00274">
    <property type="entry name" value="ribosomal_protein_S12_methylth"/>
    <property type="match status" value="1"/>
</dbReference>
<dbReference type="PANTHER" id="PTHR43837:SF1">
    <property type="entry name" value="RIBOSOMAL PROTEIN US12 METHYLTHIOTRANSFERASE RIMO"/>
    <property type="match status" value="1"/>
</dbReference>
<keyword evidence="5 8" id="KW-0479">Metal-binding</keyword>
<keyword evidence="2 8" id="KW-0963">Cytoplasm</keyword>
<dbReference type="HAMAP" id="MF_01865">
    <property type="entry name" value="MTTase_RimO"/>
    <property type="match status" value="1"/>
</dbReference>
<evidence type="ECO:0000259" key="10">
    <source>
        <dbReference type="PROSITE" id="PS51449"/>
    </source>
</evidence>
<dbReference type="SMART" id="SM00729">
    <property type="entry name" value="Elp3"/>
    <property type="match status" value="1"/>
</dbReference>
<evidence type="ECO:0000256" key="7">
    <source>
        <dbReference type="ARBA" id="ARBA00023014"/>
    </source>
</evidence>
<dbReference type="PROSITE" id="PS51918">
    <property type="entry name" value="RADICAL_SAM"/>
    <property type="match status" value="1"/>
</dbReference>
<comment type="similarity">
    <text evidence="8">Belongs to the methylthiotransferase family. RimO subfamily.</text>
</comment>
<evidence type="ECO:0000256" key="1">
    <source>
        <dbReference type="ARBA" id="ARBA00022485"/>
    </source>
</evidence>
<sequence>MSDFIPSIGFISLGCPKATVDSERLLTRLRVDGYRIAPDYPSADLIIVNTCGFIEDAVTESLDTIGEALRASGKVIVTGCLGVREEIIREAYPELLAITGPERDNQVMAAVHRHLPPPKHPFDRLIPPQGVKLTPAHTAYIKISEGCDHRCSFCVIPHLRGPLRSRAIGEVLEEANRLVEQGVRELLVISQDTSAYGRDQNHKLDFWRGRPLRTDLGSLAQVLGEIAPWVRLHYVYPYPSVDQLIPLMTQELILPYLDMPLQHASPAILRAMRRPAATERILEKLASWREQCPALAIRSTFIVGFPGETEAEFEQLLGFLTEAQLDRVGCFAYSPVSGAAANALPDQVPESVKQERLAQFMTHQARISRAKLKNRVGQELLVMIDRVEPDRCIARGHADAPEIDGEVIIPGVWDVAPGDFIMARITESREHDLVGEPADYEVR</sequence>
<feature type="binding site" evidence="8">
    <location>
        <position position="80"/>
    </location>
    <ligand>
        <name>[4Fe-4S] cluster</name>
        <dbReference type="ChEBI" id="CHEBI:49883"/>
        <label>1</label>
    </ligand>
</feature>
<evidence type="ECO:0000256" key="3">
    <source>
        <dbReference type="ARBA" id="ARBA00022679"/>
    </source>
</evidence>
<comment type="cofactor">
    <cofactor evidence="8">
        <name>[4Fe-4S] cluster</name>
        <dbReference type="ChEBI" id="CHEBI:49883"/>
    </cofactor>
    <text evidence="8">Binds 2 [4Fe-4S] clusters. One cluster is coordinated with 3 cysteines and an exchangeable S-adenosyl-L-methionine.</text>
</comment>
<feature type="binding site" evidence="8">
    <location>
        <position position="151"/>
    </location>
    <ligand>
        <name>[4Fe-4S] cluster</name>
        <dbReference type="ChEBI" id="CHEBI:49883"/>
        <label>2</label>
        <note>4Fe-4S-S-AdoMet</note>
    </ligand>
</feature>
<keyword evidence="7 8" id="KW-0411">Iron-sulfur</keyword>
<comment type="function">
    <text evidence="8">Catalyzes the methylthiolation of an aspartic acid residue of ribosomal protein uS12.</text>
</comment>
<evidence type="ECO:0000256" key="8">
    <source>
        <dbReference type="HAMAP-Rule" id="MF_01865"/>
    </source>
</evidence>
<dbReference type="GO" id="GO:0005840">
    <property type="term" value="C:ribosome"/>
    <property type="evidence" value="ECO:0007669"/>
    <property type="project" value="UniProtKB-KW"/>
</dbReference>
<feature type="domain" description="MTTase N-terminal" evidence="10">
    <location>
        <begin position="6"/>
        <end position="116"/>
    </location>
</feature>
<feature type="binding site" evidence="8">
    <location>
        <position position="51"/>
    </location>
    <ligand>
        <name>[4Fe-4S] cluster</name>
        <dbReference type="ChEBI" id="CHEBI:49883"/>
        <label>1</label>
    </ligand>
</feature>
<reference evidence="12 13" key="1">
    <citation type="journal article" date="2023" name="Microorganisms">
        <title>Thiorhodovibrio frisius and Trv. litoralis spp. nov., Two Novel Members from a Clade of Fastidious Purple Sulfur Bacteria That Exhibit Unique Red-Shifted Light-Harvesting Capabilities.</title>
        <authorList>
            <person name="Methner A."/>
            <person name="Kuzyk S.B."/>
            <person name="Petersen J."/>
            <person name="Bauer S."/>
            <person name="Brinkmann H."/>
            <person name="Sichau K."/>
            <person name="Wanner G."/>
            <person name="Wolf J."/>
            <person name="Neumann-Schaal M."/>
            <person name="Henke P."/>
            <person name="Tank M."/>
            <person name="Sproer C."/>
            <person name="Bunk B."/>
            <person name="Overmann J."/>
        </authorList>
    </citation>
    <scope>NUCLEOTIDE SEQUENCE [LARGE SCALE GENOMIC DNA]</scope>
    <source>
        <strain evidence="12 13">DSM 6702</strain>
    </source>
</reference>
<dbReference type="InterPro" id="IPR020612">
    <property type="entry name" value="Methylthiotransferase_CS"/>
</dbReference>
<feature type="binding site" evidence="8">
    <location>
        <position position="147"/>
    </location>
    <ligand>
        <name>[4Fe-4S] cluster</name>
        <dbReference type="ChEBI" id="CHEBI:49883"/>
        <label>2</label>
        <note>4Fe-4S-S-AdoMet</note>
    </ligand>
</feature>
<accession>A0ABZ0SE43</accession>
<comment type="subcellular location">
    <subcellularLocation>
        <location evidence="8">Cytoplasm</location>
    </subcellularLocation>
</comment>
<evidence type="ECO:0000259" key="11">
    <source>
        <dbReference type="PROSITE" id="PS51918"/>
    </source>
</evidence>
<dbReference type="InterPro" id="IPR002792">
    <property type="entry name" value="TRAM_dom"/>
</dbReference>
<dbReference type="NCBIfam" id="TIGR00089">
    <property type="entry name" value="MiaB/RimO family radical SAM methylthiotransferase"/>
    <property type="match status" value="1"/>
</dbReference>
<feature type="binding site" evidence="8">
    <location>
        <position position="154"/>
    </location>
    <ligand>
        <name>[4Fe-4S] cluster</name>
        <dbReference type="ChEBI" id="CHEBI:49883"/>
        <label>2</label>
        <note>4Fe-4S-S-AdoMet</note>
    </ligand>
</feature>
<proteinExistence type="inferred from homology"/>
<evidence type="ECO:0000256" key="5">
    <source>
        <dbReference type="ARBA" id="ARBA00022723"/>
    </source>
</evidence>
<dbReference type="Pfam" id="PF00919">
    <property type="entry name" value="UPF0004"/>
    <property type="match status" value="1"/>
</dbReference>